<evidence type="ECO:0000313" key="2">
    <source>
        <dbReference type="Proteomes" id="UP000019113"/>
    </source>
</evidence>
<evidence type="ECO:0000313" key="1">
    <source>
        <dbReference type="EMBL" id="ERL50845.1"/>
    </source>
</evidence>
<gene>
    <name evidence="1" type="ORF">BJB45_19810</name>
</gene>
<protein>
    <submittedName>
        <fullName evidence="1">Uncharacterized protein</fullName>
    </submittedName>
</protein>
<dbReference type="Proteomes" id="UP000019113">
    <property type="component" value="Unassembled WGS sequence"/>
</dbReference>
<dbReference type="EMBL" id="AVBC01000035">
    <property type="protein sequence ID" value="ERL50845.1"/>
    <property type="molecule type" value="Genomic_DNA"/>
</dbReference>
<dbReference type="PATRIC" id="fig|1178482.3.peg.2418"/>
<keyword evidence="2" id="KW-1185">Reference proteome</keyword>
<dbReference type="AlphaFoldDB" id="W1N7H3"/>
<accession>W1N7H3</accession>
<organism evidence="1 2">
    <name type="scientific">Halomonas huangheensis</name>
    <dbReference type="NCBI Taxonomy" id="1178482"/>
    <lineage>
        <taxon>Bacteria</taxon>
        <taxon>Pseudomonadati</taxon>
        <taxon>Pseudomonadota</taxon>
        <taxon>Gammaproteobacteria</taxon>
        <taxon>Oceanospirillales</taxon>
        <taxon>Halomonadaceae</taxon>
        <taxon>Halomonas</taxon>
    </lineage>
</organism>
<sequence length="222" mass="24220">MDGWWGSARHKAQGKALNGLLFGQPRLLVLAVLLSLVGLLPRAVQAADDNMSPVDGSVQMVVHLSNGEGQAITFPSMDEVAPVTRCRPDLRDLPPLASENISAEQAELLHGLSTEFASPRVQLHPMLWVLDRGKLALDFAPDEIPGTEPEQWVPDGEASHFDKRWYLKLGWNFAPGRMAEYRRDTAITPLPSATILPGSGLDAIGRPIPCPSPEELIPQAQR</sequence>
<name>W1N7H3_9GAMM</name>
<dbReference type="KEGG" id="hhu:AR456_19975"/>
<dbReference type="OrthoDB" id="9997629at2"/>
<proteinExistence type="predicted"/>
<comment type="caution">
    <text evidence="1">The sequence shown here is derived from an EMBL/GenBank/DDBJ whole genome shotgun (WGS) entry which is preliminary data.</text>
</comment>
<dbReference type="RefSeq" id="WP_021819369.1">
    <property type="nucleotide sequence ID" value="NZ_AVBC01000035.1"/>
</dbReference>
<reference evidence="1 2" key="1">
    <citation type="submission" date="2013-08" db="EMBL/GenBank/DDBJ databases">
        <title>draft genome of Halomonas huanghegensis, strain BJGMM-B45T.</title>
        <authorList>
            <person name="Miao C."/>
            <person name="Wan Y."/>
            <person name="Jin W."/>
        </authorList>
    </citation>
    <scope>NUCLEOTIDE SEQUENCE [LARGE SCALE GENOMIC DNA]</scope>
    <source>
        <strain evidence="1 2">BJGMM-B45</strain>
    </source>
</reference>